<dbReference type="AlphaFoldDB" id="A0A0F3RI87"/>
<proteinExistence type="predicted"/>
<comment type="caution">
    <text evidence="1">The sequence shown here is derived from an EMBL/GenBank/DDBJ whole genome shotgun (WGS) entry which is preliminary data.</text>
</comment>
<evidence type="ECO:0000313" key="1">
    <source>
        <dbReference type="EMBL" id="KJW06125.1"/>
    </source>
</evidence>
<gene>
    <name evidence="1" type="ORF">OTUT144_1833</name>
</gene>
<accession>A0A0F3RI87</accession>
<sequence length="56" mass="6533">DYFAAGKKCRNDLAQKQALRQAQNKDSELMLMIITSSLKQQQRLEYHQICMIQSCL</sequence>
<feature type="non-terminal residue" evidence="1">
    <location>
        <position position="1"/>
    </location>
</feature>
<reference evidence="1 2" key="1">
    <citation type="submission" date="2015-01" db="EMBL/GenBank/DDBJ databases">
        <title>Genome Sequencing of Rickettsiales.</title>
        <authorList>
            <person name="Daugherty S.C."/>
            <person name="Su Q."/>
            <person name="Abolude K."/>
            <person name="Beier-Sexton M."/>
            <person name="Carlyon J.A."/>
            <person name="Carter R."/>
            <person name="Day N.P."/>
            <person name="Dumler S.J."/>
            <person name="Dyachenko V."/>
            <person name="Godinez A."/>
            <person name="Kurtti T.J."/>
            <person name="Lichay M."/>
            <person name="Mullins K.E."/>
            <person name="Ott S."/>
            <person name="Pappas-Brown V."/>
            <person name="Paris D.H."/>
            <person name="Patel P."/>
            <person name="Richards A.L."/>
            <person name="Sadzewicz L."/>
            <person name="Sears K."/>
            <person name="Seidman D."/>
            <person name="Sengamalay N."/>
            <person name="Stenos J."/>
            <person name="Tallon L.J."/>
            <person name="Vincent G."/>
            <person name="Fraser C.M."/>
            <person name="Munderloh U."/>
            <person name="Dunning-Hotopp J.C."/>
        </authorList>
    </citation>
    <scope>NUCLEOTIDE SEQUENCE [LARGE SCALE GENOMIC DNA]</scope>
    <source>
        <strain evidence="1 2">UT144</strain>
    </source>
</reference>
<dbReference type="EMBL" id="LAOR01000161">
    <property type="protein sequence ID" value="KJW06125.1"/>
    <property type="molecule type" value="Genomic_DNA"/>
</dbReference>
<organism evidence="1 2">
    <name type="scientific">Orientia tsutsugamushi str. UT144</name>
    <dbReference type="NCBI Taxonomy" id="1441384"/>
    <lineage>
        <taxon>Bacteria</taxon>
        <taxon>Pseudomonadati</taxon>
        <taxon>Pseudomonadota</taxon>
        <taxon>Alphaproteobacteria</taxon>
        <taxon>Rickettsiales</taxon>
        <taxon>Rickettsiaceae</taxon>
        <taxon>Rickettsieae</taxon>
        <taxon>Orientia</taxon>
    </lineage>
</organism>
<dbReference type="Proteomes" id="UP000033580">
    <property type="component" value="Unassembled WGS sequence"/>
</dbReference>
<dbReference type="PATRIC" id="fig|1441384.3.peg.730"/>
<evidence type="ECO:0000313" key="2">
    <source>
        <dbReference type="Proteomes" id="UP000033580"/>
    </source>
</evidence>
<protein>
    <submittedName>
        <fullName evidence="1">F pilus assembly TraH domain protein</fullName>
    </submittedName>
</protein>
<name>A0A0F3RI87_ORITS</name>